<dbReference type="EMBL" id="JYDP01002725">
    <property type="protein sequence ID" value="KRY96559.1"/>
    <property type="molecule type" value="Genomic_DNA"/>
</dbReference>
<sequence>MPSSISSQSVGRYSGSRSRSGSRSSRHSRSRSLTRRQRRSRSRSQTPRRSPRQFLSPSSRLELQKRPSAVPLDG</sequence>
<evidence type="ECO:0000256" key="1">
    <source>
        <dbReference type="SAM" id="MobiDB-lite"/>
    </source>
</evidence>
<keyword evidence="3" id="KW-1185">Reference proteome</keyword>
<feature type="compositionally biased region" description="Basic residues" evidence="1">
    <location>
        <begin position="24"/>
        <end position="42"/>
    </location>
</feature>
<dbReference type="Proteomes" id="UP000055024">
    <property type="component" value="Unassembled WGS sequence"/>
</dbReference>
<evidence type="ECO:0000313" key="3">
    <source>
        <dbReference type="Proteomes" id="UP000055024"/>
    </source>
</evidence>
<feature type="compositionally biased region" description="Low complexity" evidence="1">
    <location>
        <begin position="1"/>
        <end position="23"/>
    </location>
</feature>
<accession>A0A0V1GE88</accession>
<gene>
    <name evidence="2" type="ORF">T11_985</name>
</gene>
<feature type="non-terminal residue" evidence="2">
    <location>
        <position position="74"/>
    </location>
</feature>
<protein>
    <submittedName>
        <fullName evidence="2">Uncharacterized protein</fullName>
    </submittedName>
</protein>
<organism evidence="2 3">
    <name type="scientific">Trichinella zimbabwensis</name>
    <dbReference type="NCBI Taxonomy" id="268475"/>
    <lineage>
        <taxon>Eukaryota</taxon>
        <taxon>Metazoa</taxon>
        <taxon>Ecdysozoa</taxon>
        <taxon>Nematoda</taxon>
        <taxon>Enoplea</taxon>
        <taxon>Dorylaimia</taxon>
        <taxon>Trichinellida</taxon>
        <taxon>Trichinellidae</taxon>
        <taxon>Trichinella</taxon>
    </lineage>
</organism>
<evidence type="ECO:0000313" key="2">
    <source>
        <dbReference type="EMBL" id="KRY96559.1"/>
    </source>
</evidence>
<comment type="caution">
    <text evidence="2">The sequence shown here is derived from an EMBL/GenBank/DDBJ whole genome shotgun (WGS) entry which is preliminary data.</text>
</comment>
<dbReference type="AlphaFoldDB" id="A0A0V1GE88"/>
<reference evidence="2 3" key="1">
    <citation type="submission" date="2015-01" db="EMBL/GenBank/DDBJ databases">
        <title>Evolution of Trichinella species and genotypes.</title>
        <authorList>
            <person name="Korhonen P.K."/>
            <person name="Edoardo P."/>
            <person name="Giuseppe L.R."/>
            <person name="Gasser R.B."/>
        </authorList>
    </citation>
    <scope>NUCLEOTIDE SEQUENCE [LARGE SCALE GENOMIC DNA]</scope>
    <source>
        <strain evidence="2">ISS1029</strain>
    </source>
</reference>
<proteinExistence type="predicted"/>
<feature type="region of interest" description="Disordered" evidence="1">
    <location>
        <begin position="1"/>
        <end position="74"/>
    </location>
</feature>
<name>A0A0V1GE88_9BILA</name>